<name>A0A430FNY9_9BIFI</name>
<feature type="region of interest" description="Disordered" evidence="1">
    <location>
        <begin position="143"/>
        <end position="172"/>
    </location>
</feature>
<dbReference type="Pfam" id="PF05258">
    <property type="entry name" value="DciA"/>
    <property type="match status" value="1"/>
</dbReference>
<proteinExistence type="predicted"/>
<dbReference type="EMBL" id="QXGM01000003">
    <property type="protein sequence ID" value="RSX54539.1"/>
    <property type="molecule type" value="Genomic_DNA"/>
</dbReference>
<dbReference type="RefSeq" id="WP_125963982.1">
    <property type="nucleotide sequence ID" value="NZ_QXGM01000003.1"/>
</dbReference>
<organism evidence="2 3">
    <name type="scientific">Bifidobacterium dolichotidis</name>
    <dbReference type="NCBI Taxonomy" id="2306976"/>
    <lineage>
        <taxon>Bacteria</taxon>
        <taxon>Bacillati</taxon>
        <taxon>Actinomycetota</taxon>
        <taxon>Actinomycetes</taxon>
        <taxon>Bifidobacteriales</taxon>
        <taxon>Bifidobacteriaceae</taxon>
        <taxon>Bifidobacterium</taxon>
    </lineage>
</organism>
<sequence length="172" mass="19567">MAQAPVHVTLHLDERKLPAQVFEHLSHRAGILADRQARNKQSVEDFGKPGRDPSSFTGVLGAIAEVNGWIPYMKQAQLRMDWASVVGEQNAQHTWVQGYADGVLYIGVESPVWATTMQFLLPQLRQIVPQKLEGLEIRDIRISGNQQQTRRGKAHPRRYPGRRYNAHDRKRA</sequence>
<accession>A0A430FNY9</accession>
<dbReference type="InterPro" id="IPR007922">
    <property type="entry name" value="DciA-like"/>
</dbReference>
<reference evidence="2 3" key="1">
    <citation type="submission" date="2018-09" db="EMBL/GenBank/DDBJ databases">
        <title>Characterization of the phylogenetic diversity of five novel species belonging to the genus Bifidobacterium.</title>
        <authorList>
            <person name="Lugli G.A."/>
            <person name="Duranti S."/>
            <person name="Milani C."/>
        </authorList>
    </citation>
    <scope>NUCLEOTIDE SEQUENCE [LARGE SCALE GENOMIC DNA]</scope>
    <source>
        <strain evidence="2 3">2036B</strain>
    </source>
</reference>
<dbReference type="AlphaFoldDB" id="A0A430FNY9"/>
<feature type="compositionally biased region" description="Basic residues" evidence="1">
    <location>
        <begin position="150"/>
        <end position="161"/>
    </location>
</feature>
<dbReference type="Proteomes" id="UP000287609">
    <property type="component" value="Unassembled WGS sequence"/>
</dbReference>
<protein>
    <submittedName>
        <fullName evidence="2">Zn-ribbon-containing, RNA-binding like protein</fullName>
    </submittedName>
</protein>
<dbReference type="OrthoDB" id="5516926at2"/>
<evidence type="ECO:0000256" key="1">
    <source>
        <dbReference type="SAM" id="MobiDB-lite"/>
    </source>
</evidence>
<keyword evidence="3" id="KW-1185">Reference proteome</keyword>
<gene>
    <name evidence="2" type="ORF">D2E26_1339</name>
</gene>
<evidence type="ECO:0000313" key="3">
    <source>
        <dbReference type="Proteomes" id="UP000287609"/>
    </source>
</evidence>
<dbReference type="PANTHER" id="PTHR36456">
    <property type="entry name" value="UPF0232 PROTEIN SCO3875"/>
    <property type="match status" value="1"/>
</dbReference>
<comment type="caution">
    <text evidence="2">The sequence shown here is derived from an EMBL/GenBank/DDBJ whole genome shotgun (WGS) entry which is preliminary data.</text>
</comment>
<evidence type="ECO:0000313" key="2">
    <source>
        <dbReference type="EMBL" id="RSX54539.1"/>
    </source>
</evidence>
<dbReference type="PANTHER" id="PTHR36456:SF1">
    <property type="entry name" value="UPF0232 PROTEIN SCO3875"/>
    <property type="match status" value="1"/>
</dbReference>